<dbReference type="InterPro" id="IPR035906">
    <property type="entry name" value="MetI-like_sf"/>
</dbReference>
<feature type="transmembrane region" description="Helical" evidence="5">
    <location>
        <begin position="97"/>
        <end position="116"/>
    </location>
</feature>
<organism evidence="7 8">
    <name type="scientific">Deinococcus aetherius</name>
    <dbReference type="NCBI Taxonomy" id="200252"/>
    <lineage>
        <taxon>Bacteria</taxon>
        <taxon>Thermotogati</taxon>
        <taxon>Deinococcota</taxon>
        <taxon>Deinococci</taxon>
        <taxon>Deinococcales</taxon>
        <taxon>Deinococcaceae</taxon>
        <taxon>Deinococcus</taxon>
    </lineage>
</organism>
<dbReference type="Pfam" id="PF00528">
    <property type="entry name" value="BPD_transp_1"/>
    <property type="match status" value="1"/>
</dbReference>
<name>A0ABM8AJX0_9DEIO</name>
<feature type="transmembrane region" description="Helical" evidence="5">
    <location>
        <begin position="252"/>
        <end position="273"/>
    </location>
</feature>
<feature type="transmembrane region" description="Helical" evidence="5">
    <location>
        <begin position="56"/>
        <end position="85"/>
    </location>
</feature>
<keyword evidence="5" id="KW-0813">Transport</keyword>
<evidence type="ECO:0000256" key="3">
    <source>
        <dbReference type="ARBA" id="ARBA00022989"/>
    </source>
</evidence>
<evidence type="ECO:0000313" key="8">
    <source>
        <dbReference type="Proteomes" id="UP001064971"/>
    </source>
</evidence>
<protein>
    <submittedName>
        <fullName evidence="7">ABC transporter permease</fullName>
    </submittedName>
</protein>
<keyword evidence="8" id="KW-1185">Reference proteome</keyword>
<reference evidence="7" key="1">
    <citation type="submission" date="2022-07" db="EMBL/GenBank/DDBJ databases">
        <title>Complete Genome Sequence of the Radioresistant Bacterium Deinococcus aetherius ST0316, Isolated from the Air Dust collected in Lower Stratosphere above Japan.</title>
        <authorList>
            <person name="Satoh K."/>
            <person name="Hagiwara K."/>
            <person name="Katsumata K."/>
            <person name="Kubo A."/>
            <person name="Yokobori S."/>
            <person name="Yamagishi A."/>
            <person name="Oono Y."/>
            <person name="Narumi I."/>
        </authorList>
    </citation>
    <scope>NUCLEOTIDE SEQUENCE</scope>
    <source>
        <strain evidence="7">ST0316</strain>
        <plasmid evidence="7">pDAETH-2</plasmid>
    </source>
</reference>
<evidence type="ECO:0000313" key="7">
    <source>
        <dbReference type="EMBL" id="BDP44130.1"/>
    </source>
</evidence>
<evidence type="ECO:0000259" key="6">
    <source>
        <dbReference type="PROSITE" id="PS50928"/>
    </source>
</evidence>
<evidence type="ECO:0000256" key="4">
    <source>
        <dbReference type="ARBA" id="ARBA00023136"/>
    </source>
</evidence>
<feature type="domain" description="ABC transmembrane type-1" evidence="6">
    <location>
        <begin position="59"/>
        <end position="274"/>
    </location>
</feature>
<comment type="subcellular location">
    <subcellularLocation>
        <location evidence="5">Cell membrane</location>
        <topology evidence="5">Multi-pass membrane protein</topology>
    </subcellularLocation>
    <subcellularLocation>
        <location evidence="1">Membrane</location>
        <topology evidence="1">Multi-pass membrane protein</topology>
    </subcellularLocation>
</comment>
<dbReference type="SUPFAM" id="SSF161098">
    <property type="entry name" value="MetI-like"/>
    <property type="match status" value="1"/>
</dbReference>
<geneLocation type="plasmid" evidence="7 8">
    <name>pDAETH-2</name>
</geneLocation>
<dbReference type="PANTHER" id="PTHR43759:SF1">
    <property type="entry name" value="GLUCOSE IMPORT SYSTEM PERMEASE PROTEIN GLCT"/>
    <property type="match status" value="1"/>
</dbReference>
<keyword evidence="4 5" id="KW-0472">Membrane</keyword>
<sequence>MTRRLAYLPVLLVTVGLFGAGLLLAGVQSLGGLPVTGKADWGVAAYRELFSSRSFWSALGMSAWVAGAGTLIAAALGTLAALALWRLRAGAGLRFLFAWNLPVPHVVAAWVTLLLFSQSGLWSRLAHVPGLSRNPGDFPALVNDPLALGVLLELAWKEVPFVGLAVLAALARFDGRLLEVARSLGASRWTRFWHVVLPGVRPALLSACVLVFAFAFASFEVPYLLGPTSPATLPVLAYRAFTDADLAARQEAMALSVVTAGLAGLVVAAWAFLSLRGRERG</sequence>
<feature type="transmembrane region" description="Helical" evidence="5">
    <location>
        <begin position="146"/>
        <end position="171"/>
    </location>
</feature>
<evidence type="ECO:0000256" key="1">
    <source>
        <dbReference type="ARBA" id="ARBA00004141"/>
    </source>
</evidence>
<dbReference type="InterPro" id="IPR000515">
    <property type="entry name" value="MetI-like"/>
</dbReference>
<dbReference type="PROSITE" id="PS50928">
    <property type="entry name" value="ABC_TM1"/>
    <property type="match status" value="1"/>
</dbReference>
<gene>
    <name evidence="7" type="primary">potB_1</name>
    <name evidence="7" type="ORF">DAETH_40990</name>
</gene>
<dbReference type="Gene3D" id="1.10.3720.10">
    <property type="entry name" value="MetI-like"/>
    <property type="match status" value="1"/>
</dbReference>
<keyword evidence="3 5" id="KW-1133">Transmembrane helix</keyword>
<evidence type="ECO:0000256" key="2">
    <source>
        <dbReference type="ARBA" id="ARBA00022692"/>
    </source>
</evidence>
<dbReference type="CDD" id="cd06261">
    <property type="entry name" value="TM_PBP2"/>
    <property type="match status" value="1"/>
</dbReference>
<feature type="transmembrane region" description="Helical" evidence="5">
    <location>
        <begin position="192"/>
        <end position="217"/>
    </location>
</feature>
<dbReference type="InterPro" id="IPR052730">
    <property type="entry name" value="Sugar_ABC_transporter"/>
</dbReference>
<dbReference type="RefSeq" id="WP_264778488.1">
    <property type="nucleotide sequence ID" value="NZ_AP026562.1"/>
</dbReference>
<proteinExistence type="inferred from homology"/>
<dbReference type="PANTHER" id="PTHR43759">
    <property type="entry name" value="TREHALOSE TRANSPORT SYSTEM PERMEASE PROTEIN SUGA"/>
    <property type="match status" value="1"/>
</dbReference>
<dbReference type="Proteomes" id="UP001064971">
    <property type="component" value="Plasmid pDAETH-2"/>
</dbReference>
<keyword evidence="2 5" id="KW-0812">Transmembrane</keyword>
<keyword evidence="7" id="KW-0614">Plasmid</keyword>
<dbReference type="EMBL" id="AP026562">
    <property type="protein sequence ID" value="BDP44130.1"/>
    <property type="molecule type" value="Genomic_DNA"/>
</dbReference>
<accession>A0ABM8AJX0</accession>
<evidence type="ECO:0000256" key="5">
    <source>
        <dbReference type="RuleBase" id="RU363032"/>
    </source>
</evidence>
<comment type="similarity">
    <text evidence="5">Belongs to the binding-protein-dependent transport system permease family.</text>
</comment>